<feature type="region of interest" description="Disordered" evidence="1">
    <location>
        <begin position="1"/>
        <end position="136"/>
    </location>
</feature>
<feature type="compositionally biased region" description="Polar residues" evidence="1">
    <location>
        <begin position="68"/>
        <end position="80"/>
    </location>
</feature>
<evidence type="ECO:0000256" key="1">
    <source>
        <dbReference type="SAM" id="MobiDB-lite"/>
    </source>
</evidence>
<evidence type="ECO:0000313" key="3">
    <source>
        <dbReference type="Proteomes" id="UP000230002"/>
    </source>
</evidence>
<protein>
    <submittedName>
        <fullName evidence="2">Uncharacterized protein</fullName>
    </submittedName>
</protein>
<evidence type="ECO:0000313" key="2">
    <source>
        <dbReference type="EMBL" id="PIL35854.1"/>
    </source>
</evidence>
<dbReference type="EMBL" id="AYKW01000002">
    <property type="protein sequence ID" value="PIL35854.1"/>
    <property type="molecule type" value="Genomic_DNA"/>
</dbReference>
<proteinExistence type="predicted"/>
<accession>A0A2G8SQ16</accession>
<sequence length="136" mass="14986">MGAGVEDFQMEIPEFQGPEEQRGRSKSLAPSELTGLSEPPLDPFLEEGDENHADVTRSVALFDGYRTVASQSQTQSQGPSEGSDDGKGYSKNTVKARAVIRRELQPNTEEPEEDRYTSFNNMAQKRCGYVTGPGRQ</sequence>
<organism evidence="2 3">
    <name type="scientific">Ganoderma sinense ZZ0214-1</name>
    <dbReference type="NCBI Taxonomy" id="1077348"/>
    <lineage>
        <taxon>Eukaryota</taxon>
        <taxon>Fungi</taxon>
        <taxon>Dikarya</taxon>
        <taxon>Basidiomycota</taxon>
        <taxon>Agaricomycotina</taxon>
        <taxon>Agaricomycetes</taxon>
        <taxon>Polyporales</taxon>
        <taxon>Polyporaceae</taxon>
        <taxon>Ganoderma</taxon>
    </lineage>
</organism>
<comment type="caution">
    <text evidence="2">The sequence shown here is derived from an EMBL/GenBank/DDBJ whole genome shotgun (WGS) entry which is preliminary data.</text>
</comment>
<name>A0A2G8SQ16_9APHY</name>
<dbReference type="Proteomes" id="UP000230002">
    <property type="component" value="Unassembled WGS sequence"/>
</dbReference>
<keyword evidence="3" id="KW-1185">Reference proteome</keyword>
<dbReference type="STRING" id="1077348.A0A2G8SQ16"/>
<dbReference type="OrthoDB" id="10071381at2759"/>
<gene>
    <name evidence="2" type="ORF">GSI_01514</name>
</gene>
<reference evidence="2 3" key="1">
    <citation type="journal article" date="2015" name="Sci. Rep.">
        <title>Chromosome-level genome map provides insights into diverse defense mechanisms in the medicinal fungus Ganoderma sinense.</title>
        <authorList>
            <person name="Zhu Y."/>
            <person name="Xu J."/>
            <person name="Sun C."/>
            <person name="Zhou S."/>
            <person name="Xu H."/>
            <person name="Nelson D.R."/>
            <person name="Qian J."/>
            <person name="Song J."/>
            <person name="Luo H."/>
            <person name="Xiang L."/>
            <person name="Li Y."/>
            <person name="Xu Z."/>
            <person name="Ji A."/>
            <person name="Wang L."/>
            <person name="Lu S."/>
            <person name="Hayward A."/>
            <person name="Sun W."/>
            <person name="Li X."/>
            <person name="Schwartz D.C."/>
            <person name="Wang Y."/>
            <person name="Chen S."/>
        </authorList>
    </citation>
    <scope>NUCLEOTIDE SEQUENCE [LARGE SCALE GENOMIC DNA]</scope>
    <source>
        <strain evidence="2 3">ZZ0214-1</strain>
    </source>
</reference>
<dbReference type="AlphaFoldDB" id="A0A2G8SQ16"/>